<sequence length="95" mass="10387">MENSSHSQSKIFKGAGWLLGIAISIVGAMVVFIFSDSFAAAISAALPIGIFAGIGLDQKFQRENERVVPKKTKMMIGSLLFGFITFVVFYIILHF</sequence>
<feature type="transmembrane region" description="Helical" evidence="1">
    <location>
        <begin position="76"/>
        <end position="93"/>
    </location>
</feature>
<feature type="transmembrane region" description="Helical" evidence="1">
    <location>
        <begin position="12"/>
        <end position="32"/>
    </location>
</feature>
<dbReference type="AlphaFoldDB" id="A0A6I5KY70"/>
<gene>
    <name evidence="2" type="ORF">GTK07_06070</name>
</gene>
<dbReference type="RefSeq" id="WP_163634076.1">
    <property type="nucleotide sequence ID" value="NZ_JAAAMI010000002.1"/>
</dbReference>
<keyword evidence="1" id="KW-0812">Transmembrane</keyword>
<dbReference type="EMBL" id="JAAAMI010000002">
    <property type="protein sequence ID" value="NDV42888.1"/>
    <property type="molecule type" value="Genomic_DNA"/>
</dbReference>
<keyword evidence="1" id="KW-1133">Transmembrane helix</keyword>
<comment type="caution">
    <text evidence="2">The sequence shown here is derived from an EMBL/GenBank/DDBJ whole genome shotgun (WGS) entry which is preliminary data.</text>
</comment>
<evidence type="ECO:0000256" key="1">
    <source>
        <dbReference type="SAM" id="Phobius"/>
    </source>
</evidence>
<feature type="transmembrane region" description="Helical" evidence="1">
    <location>
        <begin position="38"/>
        <end position="56"/>
    </location>
</feature>
<reference evidence="2 3" key="1">
    <citation type="submission" date="2020-01" db="EMBL/GenBank/DDBJ databases">
        <title>Muricauda sediminis sp.nov. 40Bstr401.</title>
        <authorList>
            <person name="Xue Z."/>
            <person name="Zhu S."/>
            <person name="Ren N."/>
            <person name="Chen T."/>
            <person name="Chen X."/>
            <person name="Chen J."/>
            <person name="Yang J."/>
        </authorList>
    </citation>
    <scope>NUCLEOTIDE SEQUENCE [LARGE SCALE GENOMIC DNA]</scope>
    <source>
        <strain evidence="2 3">40Bstr401</strain>
    </source>
</reference>
<accession>A0A6I5KY70</accession>
<dbReference type="Proteomes" id="UP000468707">
    <property type="component" value="Unassembled WGS sequence"/>
</dbReference>
<protein>
    <submittedName>
        <fullName evidence="2">Uncharacterized protein</fullName>
    </submittedName>
</protein>
<name>A0A6I5KY70_9FLAO</name>
<evidence type="ECO:0000313" key="3">
    <source>
        <dbReference type="Proteomes" id="UP000468707"/>
    </source>
</evidence>
<keyword evidence="3" id="KW-1185">Reference proteome</keyword>
<proteinExistence type="predicted"/>
<evidence type="ECO:0000313" key="2">
    <source>
        <dbReference type="EMBL" id="NDV42888.1"/>
    </source>
</evidence>
<keyword evidence="1" id="KW-0472">Membrane</keyword>
<organism evidence="2 3">
    <name type="scientific">Flagellimonas sediminis</name>
    <dbReference type="NCBI Taxonomy" id="2696468"/>
    <lineage>
        <taxon>Bacteria</taxon>
        <taxon>Pseudomonadati</taxon>
        <taxon>Bacteroidota</taxon>
        <taxon>Flavobacteriia</taxon>
        <taxon>Flavobacteriales</taxon>
        <taxon>Flavobacteriaceae</taxon>
        <taxon>Flagellimonas</taxon>
    </lineage>
</organism>